<dbReference type="InterPro" id="IPR021403">
    <property type="entry name" value="DUF3043"/>
</dbReference>
<feature type="transmembrane region" description="Helical" evidence="2">
    <location>
        <begin position="133"/>
        <end position="159"/>
    </location>
</feature>
<evidence type="ECO:0000256" key="2">
    <source>
        <dbReference type="SAM" id="Phobius"/>
    </source>
</evidence>
<evidence type="ECO:0000313" key="3">
    <source>
        <dbReference type="EMBL" id="AMD87804.1"/>
    </source>
</evidence>
<evidence type="ECO:0000313" key="4">
    <source>
        <dbReference type="Proteomes" id="UP000065220"/>
    </source>
</evidence>
<protein>
    <recommendedName>
        <fullName evidence="5">DUF3043 domain-containing protein</fullName>
    </recommendedName>
</protein>
<keyword evidence="2" id="KW-0812">Transmembrane</keyword>
<keyword evidence="2" id="KW-1133">Transmembrane helix</keyword>
<feature type="compositionally biased region" description="Basic and acidic residues" evidence="1">
    <location>
        <begin position="54"/>
        <end position="73"/>
    </location>
</feature>
<gene>
    <name evidence="3" type="ORF">AXF14_09680</name>
</gene>
<feature type="compositionally biased region" description="Basic and acidic residues" evidence="1">
    <location>
        <begin position="1"/>
        <end position="16"/>
    </location>
</feature>
<dbReference type="Pfam" id="PF11241">
    <property type="entry name" value="DUF3043"/>
    <property type="match status" value="1"/>
</dbReference>
<reference evidence="4" key="1">
    <citation type="submission" date="2016-02" db="EMBL/GenBank/DDBJ databases">
        <authorList>
            <person name="Holder M.E."/>
            <person name="Ajami N.J."/>
            <person name="Petrosino J.F."/>
        </authorList>
    </citation>
    <scope>NUCLEOTIDE SEQUENCE [LARGE SCALE GENOMIC DNA]</scope>
    <source>
        <strain evidence="4">CCUG 36733</strain>
    </source>
</reference>
<dbReference type="Proteomes" id="UP000065220">
    <property type="component" value="Chromosome"/>
</dbReference>
<keyword evidence="4" id="KW-1185">Reference proteome</keyword>
<dbReference type="STRING" id="111015.AXF14_09680"/>
<name>A0A0X8JFB3_ACTRD</name>
<evidence type="ECO:0008006" key="5">
    <source>
        <dbReference type="Google" id="ProtNLM"/>
    </source>
</evidence>
<dbReference type="KEGG" id="ard:AXF14_09680"/>
<feature type="transmembrane region" description="Helical" evidence="2">
    <location>
        <begin position="106"/>
        <end position="127"/>
    </location>
</feature>
<dbReference type="EMBL" id="CP014228">
    <property type="protein sequence ID" value="AMD87804.1"/>
    <property type="molecule type" value="Genomic_DNA"/>
</dbReference>
<dbReference type="OrthoDB" id="5194448at2"/>
<evidence type="ECO:0000256" key="1">
    <source>
        <dbReference type="SAM" id="MobiDB-lite"/>
    </source>
</evidence>
<sequence length="206" mass="23699">MKLFNKSDKAGDDAAKAAEATARTGAPGKQGGKGRATPKRRDAQARGLHPVVPADRKAAKREARAKQDAAWERQRRAMVTGDDRYLPARDKGPIKRYIRDYVDARWSIGELFLPLSIVMLVLVLVLSRSQSLWNIYLLFGLYAVLFLALIDTIVCWLILRRRLYKKFGEEEVKKGGMIFWYIFSRCFNLRRWRQPSPQNRRGEYPA</sequence>
<accession>A0A0X8JFB3</accession>
<dbReference type="RefSeq" id="WP_067942833.1">
    <property type="nucleotide sequence ID" value="NZ_CAUHMM010000157.1"/>
</dbReference>
<keyword evidence="2" id="KW-0472">Membrane</keyword>
<proteinExistence type="predicted"/>
<feature type="region of interest" description="Disordered" evidence="1">
    <location>
        <begin position="1"/>
        <end position="73"/>
    </location>
</feature>
<dbReference type="AlphaFoldDB" id="A0A0X8JFB3"/>
<organism evidence="3 4">
    <name type="scientific">Actinomyces radicidentis</name>
    <dbReference type="NCBI Taxonomy" id="111015"/>
    <lineage>
        <taxon>Bacteria</taxon>
        <taxon>Bacillati</taxon>
        <taxon>Actinomycetota</taxon>
        <taxon>Actinomycetes</taxon>
        <taxon>Actinomycetales</taxon>
        <taxon>Actinomycetaceae</taxon>
        <taxon>Actinomyces</taxon>
    </lineage>
</organism>
<feature type="compositionally biased region" description="Low complexity" evidence="1">
    <location>
        <begin position="17"/>
        <end position="26"/>
    </location>
</feature>